<dbReference type="GO" id="GO:0008270">
    <property type="term" value="F:zinc ion binding"/>
    <property type="evidence" value="ECO:0007669"/>
    <property type="project" value="InterPro"/>
</dbReference>
<proteinExistence type="inferred from homology"/>
<dbReference type="InterPro" id="IPR036291">
    <property type="entry name" value="NAD(P)-bd_dom_sf"/>
</dbReference>
<dbReference type="SUPFAM" id="SSF50129">
    <property type="entry name" value="GroES-like"/>
    <property type="match status" value="1"/>
</dbReference>
<gene>
    <name evidence="7" type="ORF">D9Q98_003381</name>
</gene>
<sequence length="427" mass="46927">MQSAVNAVIPKRTDAPAVTIQGKKDESRKMLTAQWMGTKDVKVVEAPVPMVTDPQDVVLQVTSTCICGSDLHLYANAIPGMKSGDILGHEFMGEVCEVGPEVKDIKKGDRVVVSFDIGCGCCYYCNKELYTSCDNTNPSKEQELMYGHRSAGFFGYSAMTGSWDGGQAEYVRVPFADLNCLKVPPGLSDDQVVLLSDILPTAWHANEMGEVSKGDRVAIWGAGPVGLLAAHCAFARGAERVIIIDREEDRLAYARERVPNGKVETINFKNKKPYEALRELFPDGTAPDVCIEAVGLHYTTSWLHWFETALKLETDPSEIVNELIQCVRKGGRIAIAGAYAGYANHFAIGAFMEKCLSMKAGQTPVQRYWHKLLRMVEEGSLDPTFVITHRPPLSEASQAYRMFNNKEDGCMKVVMKPTKDGGAVAMQ</sequence>
<reference evidence="7" key="2">
    <citation type="submission" date="2020-11" db="EMBL/GenBank/DDBJ databases">
        <authorList>
            <person name="Cecchin M."/>
            <person name="Marcolungo L."/>
            <person name="Rossato M."/>
            <person name="Girolomoni L."/>
            <person name="Cosentino E."/>
            <person name="Cuine S."/>
            <person name="Li-Beisson Y."/>
            <person name="Delledonne M."/>
            <person name="Ballottari M."/>
        </authorList>
    </citation>
    <scope>NUCLEOTIDE SEQUENCE</scope>
    <source>
        <strain evidence="7">211/11P</strain>
        <tissue evidence="7">Whole cell</tissue>
    </source>
</reference>
<evidence type="ECO:0000256" key="1">
    <source>
        <dbReference type="ARBA" id="ARBA00001947"/>
    </source>
</evidence>
<comment type="caution">
    <text evidence="7">The sequence shown here is derived from an EMBL/GenBank/DDBJ whole genome shotgun (WGS) entry which is preliminary data.</text>
</comment>
<dbReference type="PROSITE" id="PS00059">
    <property type="entry name" value="ADH_ZINC"/>
    <property type="match status" value="1"/>
</dbReference>
<organism evidence="7 8">
    <name type="scientific">Chlorella vulgaris</name>
    <name type="common">Green alga</name>
    <dbReference type="NCBI Taxonomy" id="3077"/>
    <lineage>
        <taxon>Eukaryota</taxon>
        <taxon>Viridiplantae</taxon>
        <taxon>Chlorophyta</taxon>
        <taxon>core chlorophytes</taxon>
        <taxon>Trebouxiophyceae</taxon>
        <taxon>Chlorellales</taxon>
        <taxon>Chlorellaceae</taxon>
        <taxon>Chlorella clade</taxon>
        <taxon>Chlorella</taxon>
    </lineage>
</organism>
<dbReference type="Pfam" id="PF08240">
    <property type="entry name" value="ADH_N"/>
    <property type="match status" value="1"/>
</dbReference>
<dbReference type="Gene3D" id="3.90.180.10">
    <property type="entry name" value="Medium-chain alcohol dehydrogenases, catalytic domain"/>
    <property type="match status" value="1"/>
</dbReference>
<dbReference type="InterPro" id="IPR011032">
    <property type="entry name" value="GroES-like_sf"/>
</dbReference>
<dbReference type="Pfam" id="PF00107">
    <property type="entry name" value="ADH_zinc_N"/>
    <property type="match status" value="1"/>
</dbReference>
<evidence type="ECO:0000259" key="6">
    <source>
        <dbReference type="SMART" id="SM00829"/>
    </source>
</evidence>
<dbReference type="Gene3D" id="3.40.50.720">
    <property type="entry name" value="NAD(P)-binding Rossmann-like Domain"/>
    <property type="match status" value="1"/>
</dbReference>
<dbReference type="PANTHER" id="PTHR42813">
    <property type="entry name" value="ZINC-TYPE ALCOHOL DEHYDROGENASE-LIKE"/>
    <property type="match status" value="1"/>
</dbReference>
<comment type="similarity">
    <text evidence="5">Belongs to the zinc-containing alcohol dehydrogenase family.</text>
</comment>
<comment type="cofactor">
    <cofactor evidence="1 5">
        <name>Zn(2+)</name>
        <dbReference type="ChEBI" id="CHEBI:29105"/>
    </cofactor>
</comment>
<dbReference type="SUPFAM" id="SSF51735">
    <property type="entry name" value="NAD(P)-binding Rossmann-fold domains"/>
    <property type="match status" value="1"/>
</dbReference>
<dbReference type="Proteomes" id="UP001055712">
    <property type="component" value="Unassembled WGS sequence"/>
</dbReference>
<keyword evidence="4" id="KW-0560">Oxidoreductase</keyword>
<reference evidence="7" key="1">
    <citation type="journal article" date="2019" name="Plant J.">
        <title>Chlorella vulgaris genome assembly and annotation reveals the molecular basis for metabolic acclimation to high light conditions.</title>
        <authorList>
            <person name="Cecchin M."/>
            <person name="Marcolungo L."/>
            <person name="Rossato M."/>
            <person name="Girolomoni L."/>
            <person name="Cosentino E."/>
            <person name="Cuine S."/>
            <person name="Li-Beisson Y."/>
            <person name="Delledonne M."/>
            <person name="Ballottari M."/>
        </authorList>
    </citation>
    <scope>NUCLEOTIDE SEQUENCE</scope>
    <source>
        <strain evidence="7">211/11P</strain>
    </source>
</reference>
<evidence type="ECO:0000256" key="5">
    <source>
        <dbReference type="RuleBase" id="RU361277"/>
    </source>
</evidence>
<dbReference type="CDD" id="cd08283">
    <property type="entry name" value="FDH_like_1"/>
    <property type="match status" value="1"/>
</dbReference>
<dbReference type="EMBL" id="SIDB01000004">
    <property type="protein sequence ID" value="KAI3433570.1"/>
    <property type="molecule type" value="Genomic_DNA"/>
</dbReference>
<keyword evidence="8" id="KW-1185">Reference proteome</keyword>
<keyword evidence="2 5" id="KW-0479">Metal-binding</keyword>
<keyword evidence="3 5" id="KW-0862">Zinc</keyword>
<dbReference type="InterPro" id="IPR020843">
    <property type="entry name" value="ER"/>
</dbReference>
<evidence type="ECO:0000313" key="7">
    <source>
        <dbReference type="EMBL" id="KAI3433570.1"/>
    </source>
</evidence>
<evidence type="ECO:0000313" key="8">
    <source>
        <dbReference type="Proteomes" id="UP001055712"/>
    </source>
</evidence>
<evidence type="ECO:0000256" key="4">
    <source>
        <dbReference type="ARBA" id="ARBA00023002"/>
    </source>
</evidence>
<evidence type="ECO:0000256" key="2">
    <source>
        <dbReference type="ARBA" id="ARBA00022723"/>
    </source>
</evidence>
<dbReference type="AlphaFoldDB" id="A0A9D4TTW0"/>
<dbReference type="GO" id="GO:0016491">
    <property type="term" value="F:oxidoreductase activity"/>
    <property type="evidence" value="ECO:0007669"/>
    <property type="project" value="UniProtKB-KW"/>
</dbReference>
<dbReference type="InterPro" id="IPR013149">
    <property type="entry name" value="ADH-like_C"/>
</dbReference>
<feature type="domain" description="Enoyl reductase (ER)" evidence="6">
    <location>
        <begin position="37"/>
        <end position="415"/>
    </location>
</feature>
<dbReference type="InterPro" id="IPR013154">
    <property type="entry name" value="ADH-like_N"/>
</dbReference>
<dbReference type="PANTHER" id="PTHR42813:SF1">
    <property type="entry name" value="DEHYDROGENASE, PUTATIVE (AFU_ORTHOLOGUE AFUA_5G03930)-RELATED"/>
    <property type="match status" value="1"/>
</dbReference>
<dbReference type="SMART" id="SM00829">
    <property type="entry name" value="PKS_ER"/>
    <property type="match status" value="1"/>
</dbReference>
<dbReference type="OrthoDB" id="256333at2759"/>
<accession>A0A9D4TTW0</accession>
<protein>
    <recommendedName>
        <fullName evidence="6">Enoyl reductase (ER) domain-containing protein</fullName>
    </recommendedName>
</protein>
<dbReference type="InterPro" id="IPR002328">
    <property type="entry name" value="ADH_Zn_CS"/>
</dbReference>
<evidence type="ECO:0000256" key="3">
    <source>
        <dbReference type="ARBA" id="ARBA00022833"/>
    </source>
</evidence>
<name>A0A9D4TTW0_CHLVU</name>